<name>A0A6F8XRH0_9ACTN</name>
<keyword evidence="7" id="KW-1185">Reference proteome</keyword>
<dbReference type="Proteomes" id="UP000502508">
    <property type="component" value="Chromosome"/>
</dbReference>
<dbReference type="AlphaFoldDB" id="A0A6F8XRH0"/>
<sequence>MWVRLSTDSVPKTDRFGWWHQMTTTTLIPTILATADATSFDADADVLDLGAGQQITRMTYRPVTSRRTPRLIQCSDPEYYQLSLTVCGRMGLSQSRRDTTLAAGDLAFYDSSRPFHGWTAAEDGKVVHTVAHFPRSAVPARRDLLEGLTATRIPGDTGFGGLLAHLLMQVTTDPGQYQAADAVRLSALLLDLVAATAAQRAGRAEYVGAETRWRALAVGIDAFIRRHLGDPHLTPAQVAAAHHISVRTLHRLFRQRGTTVAAHIRRQRLEAARRDLTDPALGALPVHAIGARWGFPRPADFARAFRTAYGIPPATTASSSTDTPVDEGAVAGGRSGVRSGR</sequence>
<dbReference type="KEGG" id="pfla:Pflav_028450"/>
<dbReference type="Gene3D" id="1.10.10.60">
    <property type="entry name" value="Homeodomain-like"/>
    <property type="match status" value="1"/>
</dbReference>
<dbReference type="GO" id="GO:0003700">
    <property type="term" value="F:DNA-binding transcription factor activity"/>
    <property type="evidence" value="ECO:0007669"/>
    <property type="project" value="InterPro"/>
</dbReference>
<protein>
    <submittedName>
        <fullName evidence="6">AraC family transcriptional regulator</fullName>
    </submittedName>
</protein>
<dbReference type="PROSITE" id="PS00041">
    <property type="entry name" value="HTH_ARAC_FAMILY_1"/>
    <property type="match status" value="1"/>
</dbReference>
<reference evidence="6 7" key="1">
    <citation type="submission" date="2020-03" db="EMBL/GenBank/DDBJ databases">
        <title>Whole genome shotgun sequence of Phytohabitans flavus NBRC 107702.</title>
        <authorList>
            <person name="Komaki H."/>
            <person name="Tamura T."/>
        </authorList>
    </citation>
    <scope>NUCLEOTIDE SEQUENCE [LARGE SCALE GENOMIC DNA]</scope>
    <source>
        <strain evidence="6 7">NBRC 107702</strain>
    </source>
</reference>
<dbReference type="RefSeq" id="WP_173036488.1">
    <property type="nucleotide sequence ID" value="NZ_AP022870.1"/>
</dbReference>
<dbReference type="EMBL" id="AP022870">
    <property type="protein sequence ID" value="BCB76435.1"/>
    <property type="molecule type" value="Genomic_DNA"/>
</dbReference>
<dbReference type="InterPro" id="IPR018062">
    <property type="entry name" value="HTH_AraC-typ_CS"/>
</dbReference>
<accession>A0A6F8XRH0</accession>
<dbReference type="SMART" id="SM00342">
    <property type="entry name" value="HTH_ARAC"/>
    <property type="match status" value="1"/>
</dbReference>
<dbReference type="PROSITE" id="PS01124">
    <property type="entry name" value="HTH_ARAC_FAMILY_2"/>
    <property type="match status" value="1"/>
</dbReference>
<feature type="domain" description="HTH araC/xylS-type" evidence="5">
    <location>
        <begin position="218"/>
        <end position="319"/>
    </location>
</feature>
<reference evidence="6 7" key="2">
    <citation type="submission" date="2020-03" db="EMBL/GenBank/DDBJ databases">
        <authorList>
            <person name="Ichikawa N."/>
            <person name="Kimura A."/>
            <person name="Kitahashi Y."/>
            <person name="Uohara A."/>
        </authorList>
    </citation>
    <scope>NUCLEOTIDE SEQUENCE [LARGE SCALE GENOMIC DNA]</scope>
    <source>
        <strain evidence="6 7">NBRC 107702</strain>
    </source>
</reference>
<dbReference type="PANTHER" id="PTHR46796:SF6">
    <property type="entry name" value="ARAC SUBFAMILY"/>
    <property type="match status" value="1"/>
</dbReference>
<dbReference type="InterPro" id="IPR018060">
    <property type="entry name" value="HTH_AraC"/>
</dbReference>
<dbReference type="GO" id="GO:0043565">
    <property type="term" value="F:sequence-specific DNA binding"/>
    <property type="evidence" value="ECO:0007669"/>
    <property type="project" value="InterPro"/>
</dbReference>
<feature type="compositionally biased region" description="Low complexity" evidence="4">
    <location>
        <begin position="313"/>
        <end position="323"/>
    </location>
</feature>
<dbReference type="InterPro" id="IPR009057">
    <property type="entry name" value="Homeodomain-like_sf"/>
</dbReference>
<evidence type="ECO:0000256" key="3">
    <source>
        <dbReference type="ARBA" id="ARBA00023163"/>
    </source>
</evidence>
<dbReference type="Pfam" id="PF14525">
    <property type="entry name" value="AraC_binding_2"/>
    <property type="match status" value="1"/>
</dbReference>
<evidence type="ECO:0000256" key="2">
    <source>
        <dbReference type="ARBA" id="ARBA00023125"/>
    </source>
</evidence>
<evidence type="ECO:0000313" key="6">
    <source>
        <dbReference type="EMBL" id="BCB76435.1"/>
    </source>
</evidence>
<gene>
    <name evidence="6" type="ORF">Pflav_028450</name>
</gene>
<dbReference type="Pfam" id="PF12833">
    <property type="entry name" value="HTH_18"/>
    <property type="match status" value="1"/>
</dbReference>
<feature type="region of interest" description="Disordered" evidence="4">
    <location>
        <begin position="313"/>
        <end position="341"/>
    </location>
</feature>
<dbReference type="PANTHER" id="PTHR46796">
    <property type="entry name" value="HTH-TYPE TRANSCRIPTIONAL ACTIVATOR RHAS-RELATED"/>
    <property type="match status" value="1"/>
</dbReference>
<dbReference type="InterPro" id="IPR050204">
    <property type="entry name" value="AraC_XylS_family_regulators"/>
</dbReference>
<evidence type="ECO:0000256" key="1">
    <source>
        <dbReference type="ARBA" id="ARBA00023015"/>
    </source>
</evidence>
<evidence type="ECO:0000313" key="7">
    <source>
        <dbReference type="Proteomes" id="UP000502508"/>
    </source>
</evidence>
<proteinExistence type="predicted"/>
<keyword evidence="2" id="KW-0238">DNA-binding</keyword>
<dbReference type="InterPro" id="IPR035418">
    <property type="entry name" value="AraC-bd_2"/>
</dbReference>
<evidence type="ECO:0000259" key="5">
    <source>
        <dbReference type="PROSITE" id="PS01124"/>
    </source>
</evidence>
<dbReference type="SUPFAM" id="SSF46689">
    <property type="entry name" value="Homeodomain-like"/>
    <property type="match status" value="1"/>
</dbReference>
<evidence type="ECO:0000256" key="4">
    <source>
        <dbReference type="SAM" id="MobiDB-lite"/>
    </source>
</evidence>
<keyword evidence="1" id="KW-0805">Transcription regulation</keyword>
<keyword evidence="3" id="KW-0804">Transcription</keyword>
<organism evidence="6 7">
    <name type="scientific">Phytohabitans flavus</name>
    <dbReference type="NCBI Taxonomy" id="1076124"/>
    <lineage>
        <taxon>Bacteria</taxon>
        <taxon>Bacillati</taxon>
        <taxon>Actinomycetota</taxon>
        <taxon>Actinomycetes</taxon>
        <taxon>Micromonosporales</taxon>
        <taxon>Micromonosporaceae</taxon>
    </lineage>
</organism>